<protein>
    <recommendedName>
        <fullName evidence="3">DGQHR domain-containing protein</fullName>
    </recommendedName>
</protein>
<gene>
    <name evidence="1" type="ORF">GCM10008088_07960</name>
</gene>
<dbReference type="EMBL" id="BMWY01000002">
    <property type="protein sequence ID" value="GGZ49028.1"/>
    <property type="molecule type" value="Genomic_DNA"/>
</dbReference>
<evidence type="ECO:0008006" key="3">
    <source>
        <dbReference type="Google" id="ProtNLM"/>
    </source>
</evidence>
<evidence type="ECO:0000313" key="2">
    <source>
        <dbReference type="Proteomes" id="UP000615593"/>
    </source>
</evidence>
<organism evidence="1 2">
    <name type="scientific">Mesonia mobilis</name>
    <dbReference type="NCBI Taxonomy" id="369791"/>
    <lineage>
        <taxon>Bacteria</taxon>
        <taxon>Pseudomonadati</taxon>
        <taxon>Bacteroidota</taxon>
        <taxon>Flavobacteriia</taxon>
        <taxon>Flavobacteriales</taxon>
        <taxon>Flavobacteriaceae</taxon>
        <taxon>Mesonia</taxon>
    </lineage>
</organism>
<dbReference type="RefSeq" id="WP_027884010.1">
    <property type="nucleotide sequence ID" value="NZ_BMWY01000002.1"/>
</dbReference>
<name>A0ABQ3BKM2_9FLAO</name>
<dbReference type="Proteomes" id="UP000615593">
    <property type="component" value="Unassembled WGS sequence"/>
</dbReference>
<comment type="caution">
    <text evidence="1">The sequence shown here is derived from an EMBL/GenBank/DDBJ whole genome shotgun (WGS) entry which is preliminary data.</text>
</comment>
<evidence type="ECO:0000313" key="1">
    <source>
        <dbReference type="EMBL" id="GGZ49028.1"/>
    </source>
</evidence>
<dbReference type="GeneID" id="94368459"/>
<sequence>MSLNIKPRQQNDHSNPYYCIHSLQKLNSEFDTNVFTTSIPISQLLKNRDILLVDDLKADAKWGMNKIIQRNISDKRVKEIKNEYLDTNHRQIKFFPAITIILLPKTSGEPSQSFNNSQNSFDDIAGIDVIKEYGETDLYLYDHPITLKWDKNKISALVIDGQHRVKAIRSFYDSKNEAHYDGISIPATFVVFKNSPNLDLIQATRALFIDVNNTPRLVSEEKLIFIDDRNIHRRITAKIFGSNDPGDDSSDYYQKMLQQEDFLLNEENILSRYLVEESGKDDEESRGFLSNHRNLFPWEVSNIMTIHRNIIGNILLRFKDVDKTRDIRSLCHELNNSILEEIEKKESTEELTDKEREVIVDRLAKSGLSNEEIDIFKNLMDIKYRNLEEIRDVESEFLIGTAADDEEEKDRKDFVKLLLNIYNQDCSKDSAFEFSSNSITNLLLEKCSIYISLPTYVFNNLWFTKNIKNSILDHGQNDRKLIFNFILATHETLKVQNSLRRRNDKVDKQVKNFIKQYEISETSRVKTLTNWAKSLAKSQNGNVLRTVVGQEMLFIYLMKQSGKLRDINIENELEIINTLGDINFFNSEFLLKIKFPEALDCSVLDFQIWSEIIMNGNKMKPGITNAMKGADFIDMVKNKISNRINGGSKLRSLDRLQKSYGVAVTKKIAEGDNEILFKMYEVAQDYFQLDKYLNNNEIEIITEHFANAEQLTDRSKNVLSKLYGGYAFEQVVECYKDKI</sequence>
<reference evidence="2" key="1">
    <citation type="journal article" date="2019" name="Int. J. Syst. Evol. Microbiol.">
        <title>The Global Catalogue of Microorganisms (GCM) 10K type strain sequencing project: providing services to taxonomists for standard genome sequencing and annotation.</title>
        <authorList>
            <consortium name="The Broad Institute Genomics Platform"/>
            <consortium name="The Broad Institute Genome Sequencing Center for Infectious Disease"/>
            <person name="Wu L."/>
            <person name="Ma J."/>
        </authorList>
    </citation>
    <scope>NUCLEOTIDE SEQUENCE [LARGE SCALE GENOMIC DNA]</scope>
    <source>
        <strain evidence="2">KCTC 12708</strain>
    </source>
</reference>
<proteinExistence type="predicted"/>
<accession>A0ABQ3BKM2</accession>
<keyword evidence="2" id="KW-1185">Reference proteome</keyword>